<sequence length="183" mass="20849">MRTFLFLGIILLCFGCQNQSATNSQEEKPISKLDSLSKEKVKIEILQLSPEAIKSLENFHDFQNVKSIVKTMHNANPFYINKYADSVDLLIGTFKETLPQELRKNTIKSRLSVLSTETNILKELGKRENPDPKKIMDANIRLIKAYNSLVIQLNELSLAIPENIEKELLRESKEDTGKLSKSL</sequence>
<proteinExistence type="predicted"/>
<organism evidence="1 2">
    <name type="scientific">Aquimarina muelleri</name>
    <dbReference type="NCBI Taxonomy" id="279356"/>
    <lineage>
        <taxon>Bacteria</taxon>
        <taxon>Pseudomonadati</taxon>
        <taxon>Bacteroidota</taxon>
        <taxon>Flavobacteriia</taxon>
        <taxon>Flavobacteriales</taxon>
        <taxon>Flavobacteriaceae</taxon>
        <taxon>Aquimarina</taxon>
    </lineage>
</organism>
<evidence type="ECO:0000313" key="2">
    <source>
        <dbReference type="Proteomes" id="UP000601108"/>
    </source>
</evidence>
<keyword evidence="2" id="KW-1185">Reference proteome</keyword>
<name>A0A918JT53_9FLAO</name>
<evidence type="ECO:0000313" key="1">
    <source>
        <dbReference type="EMBL" id="GGX11952.1"/>
    </source>
</evidence>
<dbReference type="AlphaFoldDB" id="A0A918JT53"/>
<accession>A0A918JT53</accession>
<dbReference type="RefSeq" id="WP_027411647.1">
    <property type="nucleotide sequence ID" value="NZ_BMWS01000006.1"/>
</dbReference>
<comment type="caution">
    <text evidence="1">The sequence shown here is derived from an EMBL/GenBank/DDBJ whole genome shotgun (WGS) entry which is preliminary data.</text>
</comment>
<dbReference type="EMBL" id="BMWS01000006">
    <property type="protein sequence ID" value="GGX11952.1"/>
    <property type="molecule type" value="Genomic_DNA"/>
</dbReference>
<dbReference type="Proteomes" id="UP000601108">
    <property type="component" value="Unassembled WGS sequence"/>
</dbReference>
<protein>
    <submittedName>
        <fullName evidence="1">Uncharacterized protein</fullName>
    </submittedName>
</protein>
<reference evidence="1 2" key="1">
    <citation type="journal article" date="2014" name="Int. J. Syst. Evol. Microbiol.">
        <title>Complete genome sequence of Corynebacterium casei LMG S-19264T (=DSM 44701T), isolated from a smear-ripened cheese.</title>
        <authorList>
            <consortium name="US DOE Joint Genome Institute (JGI-PGF)"/>
            <person name="Walter F."/>
            <person name="Albersmeier A."/>
            <person name="Kalinowski J."/>
            <person name="Ruckert C."/>
        </authorList>
    </citation>
    <scope>NUCLEOTIDE SEQUENCE [LARGE SCALE GENOMIC DNA]</scope>
    <source>
        <strain evidence="1 2">KCTC 12285</strain>
    </source>
</reference>
<gene>
    <name evidence="1" type="ORF">GCM10007384_12090</name>
</gene>